<gene>
    <name evidence="6" type="ORF">QBC42DRAFT_259986</name>
</gene>
<dbReference type="AlphaFoldDB" id="A0AAV9I1K7"/>
<evidence type="ECO:0000256" key="2">
    <source>
        <dbReference type="ARBA" id="ARBA00022692"/>
    </source>
</evidence>
<evidence type="ECO:0000256" key="5">
    <source>
        <dbReference type="SAM" id="Phobius"/>
    </source>
</evidence>
<reference evidence="6" key="1">
    <citation type="journal article" date="2023" name="Mol. Phylogenet. Evol.">
        <title>Genome-scale phylogeny and comparative genomics of the fungal order Sordariales.</title>
        <authorList>
            <person name="Hensen N."/>
            <person name="Bonometti L."/>
            <person name="Westerberg I."/>
            <person name="Brannstrom I.O."/>
            <person name="Guillou S."/>
            <person name="Cros-Aarteil S."/>
            <person name="Calhoun S."/>
            <person name="Haridas S."/>
            <person name="Kuo A."/>
            <person name="Mondo S."/>
            <person name="Pangilinan J."/>
            <person name="Riley R."/>
            <person name="LaButti K."/>
            <person name="Andreopoulos B."/>
            <person name="Lipzen A."/>
            <person name="Chen C."/>
            <person name="Yan M."/>
            <person name="Daum C."/>
            <person name="Ng V."/>
            <person name="Clum A."/>
            <person name="Steindorff A."/>
            <person name="Ohm R.A."/>
            <person name="Martin F."/>
            <person name="Silar P."/>
            <person name="Natvig D.O."/>
            <person name="Lalanne C."/>
            <person name="Gautier V."/>
            <person name="Ament-Velasquez S.L."/>
            <person name="Kruys A."/>
            <person name="Hutchinson M.I."/>
            <person name="Powell A.J."/>
            <person name="Barry K."/>
            <person name="Miller A.N."/>
            <person name="Grigoriev I.V."/>
            <person name="Debuchy R."/>
            <person name="Gladieux P."/>
            <person name="Hiltunen Thoren M."/>
            <person name="Johannesson H."/>
        </authorList>
    </citation>
    <scope>NUCLEOTIDE SEQUENCE</scope>
    <source>
        <strain evidence="6">PSN324</strain>
    </source>
</reference>
<organism evidence="6 7">
    <name type="scientific">Cladorrhinum samala</name>
    <dbReference type="NCBI Taxonomy" id="585594"/>
    <lineage>
        <taxon>Eukaryota</taxon>
        <taxon>Fungi</taxon>
        <taxon>Dikarya</taxon>
        <taxon>Ascomycota</taxon>
        <taxon>Pezizomycotina</taxon>
        <taxon>Sordariomycetes</taxon>
        <taxon>Sordariomycetidae</taxon>
        <taxon>Sordariales</taxon>
        <taxon>Podosporaceae</taxon>
        <taxon>Cladorrhinum</taxon>
    </lineage>
</organism>
<protein>
    <submittedName>
        <fullName evidence="6">Rta1 domain protein</fullName>
    </submittedName>
</protein>
<keyword evidence="4 5" id="KW-0472">Membrane</keyword>
<keyword evidence="7" id="KW-1185">Reference proteome</keyword>
<evidence type="ECO:0000256" key="3">
    <source>
        <dbReference type="ARBA" id="ARBA00022989"/>
    </source>
</evidence>
<comment type="caution">
    <text evidence="6">The sequence shown here is derived from an EMBL/GenBank/DDBJ whole genome shotgun (WGS) entry which is preliminary data.</text>
</comment>
<dbReference type="EMBL" id="MU864934">
    <property type="protein sequence ID" value="KAK4466095.1"/>
    <property type="molecule type" value="Genomic_DNA"/>
</dbReference>
<feature type="transmembrane region" description="Helical" evidence="5">
    <location>
        <begin position="146"/>
        <end position="165"/>
    </location>
</feature>
<evidence type="ECO:0000256" key="1">
    <source>
        <dbReference type="ARBA" id="ARBA00004141"/>
    </source>
</evidence>
<comment type="subcellular location">
    <subcellularLocation>
        <location evidence="1">Membrane</location>
        <topology evidence="1">Multi-pass membrane protein</topology>
    </subcellularLocation>
</comment>
<sequence>MVLGRIIRHVNGEAYSLVRTRWMTFTFVMGDVISFFVQGGGAGMMVTNDGANADMGEKMIVGGLLIQVIVFGFFIVTAGVFHWRYHHHSVSAVAYREREGQEAEGWKKLLFMLYGVSTLIMVRSLFRVAEFAMGQDGFLLRNEWPLYVFDSVLMFGVMMAFWQWHPNLLQSGAGMMGRERVRSAASLEDLSSGTELKNTAYMRQ</sequence>
<dbReference type="GO" id="GO:0016020">
    <property type="term" value="C:membrane"/>
    <property type="evidence" value="ECO:0007669"/>
    <property type="project" value="UniProtKB-SubCell"/>
</dbReference>
<dbReference type="PANTHER" id="PTHR31465:SF27">
    <property type="entry name" value="DOMAIN PROTEIN, PUTATIVE (AFU_ORTHOLOGUE AFUA_3G01030)-RELATED"/>
    <property type="match status" value="1"/>
</dbReference>
<dbReference type="PANTHER" id="PTHR31465">
    <property type="entry name" value="PROTEIN RTA1-RELATED"/>
    <property type="match status" value="1"/>
</dbReference>
<evidence type="ECO:0000256" key="4">
    <source>
        <dbReference type="ARBA" id="ARBA00023136"/>
    </source>
</evidence>
<dbReference type="Proteomes" id="UP001321749">
    <property type="component" value="Unassembled WGS sequence"/>
</dbReference>
<keyword evidence="3 5" id="KW-1133">Transmembrane helix</keyword>
<keyword evidence="2 5" id="KW-0812">Transmembrane</keyword>
<feature type="transmembrane region" description="Helical" evidence="5">
    <location>
        <begin position="21"/>
        <end position="39"/>
    </location>
</feature>
<reference evidence="6" key="2">
    <citation type="submission" date="2023-06" db="EMBL/GenBank/DDBJ databases">
        <authorList>
            <consortium name="Lawrence Berkeley National Laboratory"/>
            <person name="Mondo S.J."/>
            <person name="Hensen N."/>
            <person name="Bonometti L."/>
            <person name="Westerberg I."/>
            <person name="Brannstrom I.O."/>
            <person name="Guillou S."/>
            <person name="Cros-Aarteil S."/>
            <person name="Calhoun S."/>
            <person name="Haridas S."/>
            <person name="Kuo A."/>
            <person name="Pangilinan J."/>
            <person name="Riley R."/>
            <person name="Labutti K."/>
            <person name="Andreopoulos B."/>
            <person name="Lipzen A."/>
            <person name="Chen C."/>
            <person name="Yanf M."/>
            <person name="Daum C."/>
            <person name="Ng V."/>
            <person name="Clum A."/>
            <person name="Steindorff A."/>
            <person name="Ohm R."/>
            <person name="Martin F."/>
            <person name="Silar P."/>
            <person name="Natvig D."/>
            <person name="Lalanne C."/>
            <person name="Gautier V."/>
            <person name="Ament-Velasquez S.L."/>
            <person name="Kruys A."/>
            <person name="Hutchinson M.I."/>
            <person name="Powell A.J."/>
            <person name="Barry K."/>
            <person name="Miller A.N."/>
            <person name="Grigoriev I.V."/>
            <person name="Debuchy R."/>
            <person name="Gladieux P."/>
            <person name="Thoren M.H."/>
            <person name="Johannesson H."/>
        </authorList>
    </citation>
    <scope>NUCLEOTIDE SEQUENCE</scope>
    <source>
        <strain evidence="6">PSN324</strain>
    </source>
</reference>
<accession>A0AAV9I1K7</accession>
<evidence type="ECO:0000313" key="6">
    <source>
        <dbReference type="EMBL" id="KAK4466095.1"/>
    </source>
</evidence>
<evidence type="ECO:0000313" key="7">
    <source>
        <dbReference type="Proteomes" id="UP001321749"/>
    </source>
</evidence>
<proteinExistence type="predicted"/>
<feature type="transmembrane region" description="Helical" evidence="5">
    <location>
        <begin position="106"/>
        <end position="126"/>
    </location>
</feature>
<feature type="transmembrane region" description="Helical" evidence="5">
    <location>
        <begin position="59"/>
        <end position="85"/>
    </location>
</feature>
<name>A0AAV9I1K7_9PEZI</name>
<dbReference type="Pfam" id="PF04479">
    <property type="entry name" value="RTA1"/>
    <property type="match status" value="1"/>
</dbReference>
<dbReference type="InterPro" id="IPR007568">
    <property type="entry name" value="RTA1"/>
</dbReference>